<feature type="non-terminal residue" evidence="1">
    <location>
        <position position="41"/>
    </location>
</feature>
<organism evidence="1">
    <name type="scientific">marine sediment metagenome</name>
    <dbReference type="NCBI Taxonomy" id="412755"/>
    <lineage>
        <taxon>unclassified sequences</taxon>
        <taxon>metagenomes</taxon>
        <taxon>ecological metagenomes</taxon>
    </lineage>
</organism>
<dbReference type="EMBL" id="LAZR01020303">
    <property type="protein sequence ID" value="KKL89375.1"/>
    <property type="molecule type" value="Genomic_DNA"/>
</dbReference>
<proteinExistence type="predicted"/>
<name>A0A0F9I6F0_9ZZZZ</name>
<accession>A0A0F9I6F0</accession>
<dbReference type="AlphaFoldDB" id="A0A0F9I6F0"/>
<reference evidence="1" key="1">
    <citation type="journal article" date="2015" name="Nature">
        <title>Complex archaea that bridge the gap between prokaryotes and eukaryotes.</title>
        <authorList>
            <person name="Spang A."/>
            <person name="Saw J.H."/>
            <person name="Jorgensen S.L."/>
            <person name="Zaremba-Niedzwiedzka K."/>
            <person name="Martijn J."/>
            <person name="Lind A.E."/>
            <person name="van Eijk R."/>
            <person name="Schleper C."/>
            <person name="Guy L."/>
            <person name="Ettema T.J."/>
        </authorList>
    </citation>
    <scope>NUCLEOTIDE SEQUENCE</scope>
</reference>
<evidence type="ECO:0000313" key="1">
    <source>
        <dbReference type="EMBL" id="KKL89375.1"/>
    </source>
</evidence>
<gene>
    <name evidence="1" type="ORF">LCGC14_1915350</name>
</gene>
<protein>
    <submittedName>
        <fullName evidence="1">Uncharacterized protein</fullName>
    </submittedName>
</protein>
<sequence length="41" mass="4680">MYANETARTVYRIFDSVEELTTACQHDLTARQAKAAEKHIP</sequence>
<comment type="caution">
    <text evidence="1">The sequence shown here is derived from an EMBL/GenBank/DDBJ whole genome shotgun (WGS) entry which is preliminary data.</text>
</comment>